<name>A0A7X6MKW8_9ACTN</name>
<dbReference type="InterPro" id="IPR001867">
    <property type="entry name" value="OmpR/PhoB-type_DNA-bd"/>
</dbReference>
<dbReference type="Gene3D" id="1.10.10.10">
    <property type="entry name" value="Winged helix-like DNA-binding domain superfamily/Winged helix DNA-binding domain"/>
    <property type="match status" value="1"/>
</dbReference>
<dbReference type="SUPFAM" id="SSF48452">
    <property type="entry name" value="TPR-like"/>
    <property type="match status" value="2"/>
</dbReference>
<dbReference type="InterPro" id="IPR058852">
    <property type="entry name" value="HTH_77"/>
</dbReference>
<feature type="domain" description="OmpR/PhoB-type" evidence="4">
    <location>
        <begin position="1"/>
        <end position="93"/>
    </location>
</feature>
<dbReference type="InterPro" id="IPR041664">
    <property type="entry name" value="AAA_16"/>
</dbReference>
<sequence length="1080" mass="116678">MWIAVLGPLEIRDDSGAPVTLVGARLRTLLARLALAPERAVPVESLLEAVWGENLPANPVNALQSLVFRLRKALFPDRSVRLESQSSGYRLRLSGEEVDHAVFERLVRRGVTAGARGDHRDAVDRLTLALGLWRAGPYSEFSGEVFEAEAARLSGLRLRAVEDLAEARIAIGEPEEALAVIAAEAEHDPPHERLSELRMRALRDAGRPAEALALFERVRIRLDEELGVSPALGLRRMHEEILRERPGASPVRPAKARPRPRSNLMAPITGIVGREEDTEQVVRLLRDSRLVTLVGPGGVGKSRLAAEVARSVLDDYPDGVWRVELAGVSDPAALPRQIAAVVGRTSEPLVREPFSDPLPDRHDTAEHLAEKLAERRVLLLLDDCEHLVEACAHLAETLLGRCAKLRILVTSRELLAITGEALWPVQPLPVPRSDVGLPEALSYSSVRLFLERVKAVRPGFEPTEANLPAVLQICRRLDGLPLAIELAGARARALPVEEVAPRLNDRFRLLTGGSRIALPRHRTLLAVVEWGWDLLHPDEQTLARRLSVFPSGAVLDSVVEVCAGAGLDPDEIPELLDSLVDKSFVHTLEETGAPPRYGMLDTLRAFALDVLNESGELDRLRQAHMRSFRALADRAEPALRSADQVDWIRRLQREHGNLAAALRWAVETEDTETAVGLVAAQGWFWILTGNHAEGLAQLDEALSLPVGDGAGGAFVESRATALLYTSLLRSSGGDREGARQAADAAKEAVRGLPVGDLLTLIVDSVPPLWAQGARTRPPLGPLVALTRHTDPWWAAMAHFLIGSVLSESEGFPAAVPSYDCALAEFEALGDRWNAANAAAGAGKGYSLAGEAGVALSLLTRALLYYEELGAHDRVGLTLVLRSLEYMRLGNASAAQEDLRRVRTLMDERSPHDDNLACLVDRVHGEIALGTGSQEEGRAHLLRAADRAVSRAGRLQPSWLHPSIALGRLAAAGGDHREAEERLRSAAEIAAAGQDRMMAAAVAEAMAVLALARECPQRAVRMLGAAEAARGGPDKGSPEAAHAADQGRALLGARRFEEEFAAAASADFAEALSAIRAEEPV</sequence>
<dbReference type="AlphaFoldDB" id="A0A7X6MKW8"/>
<dbReference type="InterPro" id="IPR027417">
    <property type="entry name" value="P-loop_NTPase"/>
</dbReference>
<dbReference type="GO" id="GO:0000160">
    <property type="term" value="P:phosphorelay signal transduction system"/>
    <property type="evidence" value="ECO:0007669"/>
    <property type="project" value="InterPro"/>
</dbReference>
<dbReference type="CDD" id="cd15831">
    <property type="entry name" value="BTAD"/>
    <property type="match status" value="1"/>
</dbReference>
<dbReference type="Pfam" id="PF25872">
    <property type="entry name" value="HTH_77"/>
    <property type="match status" value="1"/>
</dbReference>
<feature type="DNA-binding region" description="OmpR/PhoB-type" evidence="3">
    <location>
        <begin position="1"/>
        <end position="93"/>
    </location>
</feature>
<dbReference type="Proteomes" id="UP000553209">
    <property type="component" value="Unassembled WGS sequence"/>
</dbReference>
<dbReference type="GO" id="GO:0003677">
    <property type="term" value="F:DNA binding"/>
    <property type="evidence" value="ECO:0007669"/>
    <property type="project" value="UniProtKB-UniRule"/>
</dbReference>
<organism evidence="5 6">
    <name type="scientific">Nocardiopsis alborubida</name>
    <dbReference type="NCBI Taxonomy" id="146802"/>
    <lineage>
        <taxon>Bacteria</taxon>
        <taxon>Bacillati</taxon>
        <taxon>Actinomycetota</taxon>
        <taxon>Actinomycetes</taxon>
        <taxon>Streptosporangiales</taxon>
        <taxon>Nocardiopsidaceae</taxon>
        <taxon>Nocardiopsis</taxon>
    </lineage>
</organism>
<dbReference type="PROSITE" id="PS51755">
    <property type="entry name" value="OMPR_PHOB"/>
    <property type="match status" value="1"/>
</dbReference>
<dbReference type="Gene3D" id="1.25.40.10">
    <property type="entry name" value="Tetratricopeptide repeat domain"/>
    <property type="match status" value="2"/>
</dbReference>
<keyword evidence="2 3" id="KW-0238">DNA-binding</keyword>
<dbReference type="InterPro" id="IPR005158">
    <property type="entry name" value="BTAD"/>
</dbReference>
<protein>
    <submittedName>
        <fullName evidence="5">AfsR/SARP family transcriptional regulator</fullName>
    </submittedName>
</protein>
<evidence type="ECO:0000256" key="3">
    <source>
        <dbReference type="PROSITE-ProRule" id="PRU01091"/>
    </source>
</evidence>
<dbReference type="InterPro" id="IPR016032">
    <property type="entry name" value="Sig_transdc_resp-reg_C-effctor"/>
</dbReference>
<dbReference type="Gene3D" id="3.40.50.300">
    <property type="entry name" value="P-loop containing nucleotide triphosphate hydrolases"/>
    <property type="match status" value="1"/>
</dbReference>
<gene>
    <name evidence="5" type="ORF">HGB44_27400</name>
</gene>
<dbReference type="Pfam" id="PF00486">
    <property type="entry name" value="Trans_reg_C"/>
    <property type="match status" value="1"/>
</dbReference>
<dbReference type="InterPro" id="IPR036388">
    <property type="entry name" value="WH-like_DNA-bd_sf"/>
</dbReference>
<dbReference type="InterPro" id="IPR011990">
    <property type="entry name" value="TPR-like_helical_dom_sf"/>
</dbReference>
<comment type="caution">
    <text evidence="5">The sequence shown here is derived from an EMBL/GenBank/DDBJ whole genome shotgun (WGS) entry which is preliminary data.</text>
</comment>
<dbReference type="SMART" id="SM01043">
    <property type="entry name" value="BTAD"/>
    <property type="match status" value="1"/>
</dbReference>
<dbReference type="PANTHER" id="PTHR47691:SF3">
    <property type="entry name" value="HTH-TYPE TRANSCRIPTIONAL REGULATOR RV0890C-RELATED"/>
    <property type="match status" value="1"/>
</dbReference>
<dbReference type="RefSeq" id="WP_061083187.1">
    <property type="nucleotide sequence ID" value="NZ_JAAXPG010000035.1"/>
</dbReference>
<dbReference type="GO" id="GO:0006355">
    <property type="term" value="P:regulation of DNA-templated transcription"/>
    <property type="evidence" value="ECO:0007669"/>
    <property type="project" value="InterPro"/>
</dbReference>
<dbReference type="PRINTS" id="PR00364">
    <property type="entry name" value="DISEASERSIST"/>
</dbReference>
<proteinExistence type="inferred from homology"/>
<comment type="similarity">
    <text evidence="1">Belongs to the AfsR/DnrI/RedD regulatory family.</text>
</comment>
<evidence type="ECO:0000256" key="1">
    <source>
        <dbReference type="ARBA" id="ARBA00005820"/>
    </source>
</evidence>
<dbReference type="PANTHER" id="PTHR47691">
    <property type="entry name" value="REGULATOR-RELATED"/>
    <property type="match status" value="1"/>
</dbReference>
<reference evidence="5 6" key="1">
    <citation type="submission" date="2020-04" db="EMBL/GenBank/DDBJ databases">
        <title>MicrobeNet Type strains.</title>
        <authorList>
            <person name="Nicholson A.C."/>
        </authorList>
    </citation>
    <scope>NUCLEOTIDE SEQUENCE [LARGE SCALE GENOMIC DNA]</scope>
    <source>
        <strain evidence="5 6">ATCC 23612</strain>
    </source>
</reference>
<dbReference type="Pfam" id="PF13191">
    <property type="entry name" value="AAA_16"/>
    <property type="match status" value="1"/>
</dbReference>
<keyword evidence="6" id="KW-1185">Reference proteome</keyword>
<dbReference type="SMART" id="SM00862">
    <property type="entry name" value="Trans_reg_C"/>
    <property type="match status" value="1"/>
</dbReference>
<dbReference type="Pfam" id="PF03704">
    <property type="entry name" value="BTAD"/>
    <property type="match status" value="1"/>
</dbReference>
<evidence type="ECO:0000313" key="5">
    <source>
        <dbReference type="EMBL" id="NKZ01371.1"/>
    </source>
</evidence>
<accession>A0A7X6MKW8</accession>
<evidence type="ECO:0000256" key="2">
    <source>
        <dbReference type="ARBA" id="ARBA00023125"/>
    </source>
</evidence>
<evidence type="ECO:0000313" key="6">
    <source>
        <dbReference type="Proteomes" id="UP000553209"/>
    </source>
</evidence>
<evidence type="ECO:0000259" key="4">
    <source>
        <dbReference type="PROSITE" id="PS51755"/>
    </source>
</evidence>
<dbReference type="SUPFAM" id="SSF46894">
    <property type="entry name" value="C-terminal effector domain of the bipartite response regulators"/>
    <property type="match status" value="1"/>
</dbReference>
<dbReference type="EMBL" id="JAAXPG010000035">
    <property type="protein sequence ID" value="NKZ01371.1"/>
    <property type="molecule type" value="Genomic_DNA"/>
</dbReference>
<dbReference type="SUPFAM" id="SSF52540">
    <property type="entry name" value="P-loop containing nucleoside triphosphate hydrolases"/>
    <property type="match status" value="1"/>
</dbReference>